<feature type="compositionally biased region" description="Polar residues" evidence="8">
    <location>
        <begin position="81"/>
        <end position="90"/>
    </location>
</feature>
<name>A0A210Q5Y0_MIZYE</name>
<dbReference type="Proteomes" id="UP000242188">
    <property type="component" value="Unassembled WGS sequence"/>
</dbReference>
<dbReference type="GO" id="GO:0051205">
    <property type="term" value="P:protein insertion into membrane"/>
    <property type="evidence" value="ECO:0007669"/>
    <property type="project" value="TreeGrafter"/>
</dbReference>
<dbReference type="PANTHER" id="PTHR14402">
    <property type="entry name" value="RECEPTOR TRANSPORTING PROTEIN"/>
    <property type="match status" value="1"/>
</dbReference>
<feature type="domain" description="3CxxC-type" evidence="9">
    <location>
        <begin position="166"/>
        <end position="276"/>
    </location>
</feature>
<dbReference type="InterPro" id="IPR026096">
    <property type="entry name" value="R-trans_p"/>
</dbReference>
<sequence>MIYTLTQQQLNPGLTQPFTQGTSHGFTQPLTQGLLTQQISQQLTQQLAQQPVSPGLSPGVSPPGLSPVVTPPGLSPGLNGANGQLVSASSPGVSPISPVAPMSLQPGIMHLINYGDKDLGLLLSQRMELVWHGEFDRLFSQYYPHMWYLVPTFNPPNDRWRTFKDSAKVRFSCQSCGHGWTSMKGRVIFWFQLNYVTNTGYVMFKLYGQQCQRCKNGTYEHAMWYPEEVVKVLGNVYNRVGQIYYGFIRPPLRIDRRAGKPRNQHNAELCQACKEGLCREEWSFS</sequence>
<keyword evidence="2" id="KW-0812">Transmembrane</keyword>
<feature type="compositionally biased region" description="Low complexity" evidence="8">
    <location>
        <begin position="46"/>
        <end position="59"/>
    </location>
</feature>
<proteinExistence type="predicted"/>
<evidence type="ECO:0000313" key="11">
    <source>
        <dbReference type="Proteomes" id="UP000242188"/>
    </source>
</evidence>
<dbReference type="STRING" id="6573.A0A210Q5Y0"/>
<evidence type="ECO:0000256" key="1">
    <source>
        <dbReference type="ARBA" id="ARBA00004167"/>
    </source>
</evidence>
<evidence type="ECO:0000256" key="6">
    <source>
        <dbReference type="ARBA" id="ARBA00022989"/>
    </source>
</evidence>
<keyword evidence="11" id="KW-1185">Reference proteome</keyword>
<keyword evidence="3" id="KW-0479">Metal-binding</keyword>
<dbReference type="InterPro" id="IPR027377">
    <property type="entry name" value="ZAR1/RTP1-5-like_Znf-3CxxC"/>
</dbReference>
<evidence type="ECO:0000256" key="5">
    <source>
        <dbReference type="ARBA" id="ARBA00022833"/>
    </source>
</evidence>
<evidence type="ECO:0000256" key="7">
    <source>
        <dbReference type="ARBA" id="ARBA00023136"/>
    </source>
</evidence>
<dbReference type="OrthoDB" id="8121437at2759"/>
<organism evidence="10 11">
    <name type="scientific">Mizuhopecten yessoensis</name>
    <name type="common">Japanese scallop</name>
    <name type="synonym">Patinopecten yessoensis</name>
    <dbReference type="NCBI Taxonomy" id="6573"/>
    <lineage>
        <taxon>Eukaryota</taxon>
        <taxon>Metazoa</taxon>
        <taxon>Spiralia</taxon>
        <taxon>Lophotrochozoa</taxon>
        <taxon>Mollusca</taxon>
        <taxon>Bivalvia</taxon>
        <taxon>Autobranchia</taxon>
        <taxon>Pteriomorphia</taxon>
        <taxon>Pectinida</taxon>
        <taxon>Pectinoidea</taxon>
        <taxon>Pectinidae</taxon>
        <taxon>Mizuhopecten</taxon>
    </lineage>
</organism>
<keyword evidence="5" id="KW-0862">Zinc</keyword>
<gene>
    <name evidence="10" type="ORF">KP79_PYT21100</name>
</gene>
<dbReference type="SMART" id="SM01328">
    <property type="entry name" value="zf-3CxxC"/>
    <property type="match status" value="1"/>
</dbReference>
<evidence type="ECO:0000259" key="9">
    <source>
        <dbReference type="SMART" id="SM01328"/>
    </source>
</evidence>
<dbReference type="PANTHER" id="PTHR14402:SF10">
    <property type="entry name" value="3CXXC-TYPE DOMAIN-CONTAINING PROTEIN"/>
    <property type="match status" value="1"/>
</dbReference>
<keyword evidence="4" id="KW-0863">Zinc-finger</keyword>
<comment type="caution">
    <text evidence="10">The sequence shown here is derived from an EMBL/GenBank/DDBJ whole genome shotgun (WGS) entry which is preliminary data.</text>
</comment>
<comment type="subcellular location">
    <subcellularLocation>
        <location evidence="1">Membrane</location>
        <topology evidence="1">Single-pass membrane protein</topology>
    </subcellularLocation>
</comment>
<dbReference type="GO" id="GO:0031849">
    <property type="term" value="F:olfactory receptor binding"/>
    <property type="evidence" value="ECO:0007669"/>
    <property type="project" value="TreeGrafter"/>
</dbReference>
<dbReference type="Pfam" id="PF13695">
    <property type="entry name" value="Zn_ribbon_3CxxC"/>
    <property type="match status" value="1"/>
</dbReference>
<dbReference type="GO" id="GO:0006612">
    <property type="term" value="P:protein targeting to membrane"/>
    <property type="evidence" value="ECO:0007669"/>
    <property type="project" value="TreeGrafter"/>
</dbReference>
<feature type="region of interest" description="Disordered" evidence="8">
    <location>
        <begin position="46"/>
        <end position="90"/>
    </location>
</feature>
<evidence type="ECO:0000256" key="8">
    <source>
        <dbReference type="SAM" id="MobiDB-lite"/>
    </source>
</evidence>
<keyword evidence="7" id="KW-0472">Membrane</keyword>
<evidence type="ECO:0000313" key="10">
    <source>
        <dbReference type="EMBL" id="OWF44089.1"/>
    </source>
</evidence>
<dbReference type="GO" id="GO:0016020">
    <property type="term" value="C:membrane"/>
    <property type="evidence" value="ECO:0007669"/>
    <property type="project" value="UniProtKB-SubCell"/>
</dbReference>
<evidence type="ECO:0000256" key="3">
    <source>
        <dbReference type="ARBA" id="ARBA00022723"/>
    </source>
</evidence>
<dbReference type="GO" id="GO:0008270">
    <property type="term" value="F:zinc ion binding"/>
    <property type="evidence" value="ECO:0007669"/>
    <property type="project" value="UniProtKB-KW"/>
</dbReference>
<keyword evidence="6" id="KW-1133">Transmembrane helix</keyword>
<evidence type="ECO:0000256" key="2">
    <source>
        <dbReference type="ARBA" id="ARBA00022692"/>
    </source>
</evidence>
<protein>
    <submittedName>
        <fullName evidence="10">Receptor-transporting protein 3</fullName>
    </submittedName>
</protein>
<evidence type="ECO:0000256" key="4">
    <source>
        <dbReference type="ARBA" id="ARBA00022771"/>
    </source>
</evidence>
<feature type="compositionally biased region" description="Pro residues" evidence="8">
    <location>
        <begin position="60"/>
        <end position="74"/>
    </location>
</feature>
<dbReference type="AlphaFoldDB" id="A0A210Q5Y0"/>
<reference evidence="10 11" key="1">
    <citation type="journal article" date="2017" name="Nat. Ecol. Evol.">
        <title>Scallop genome provides insights into evolution of bilaterian karyotype and development.</title>
        <authorList>
            <person name="Wang S."/>
            <person name="Zhang J."/>
            <person name="Jiao W."/>
            <person name="Li J."/>
            <person name="Xun X."/>
            <person name="Sun Y."/>
            <person name="Guo X."/>
            <person name="Huan P."/>
            <person name="Dong B."/>
            <person name="Zhang L."/>
            <person name="Hu X."/>
            <person name="Sun X."/>
            <person name="Wang J."/>
            <person name="Zhao C."/>
            <person name="Wang Y."/>
            <person name="Wang D."/>
            <person name="Huang X."/>
            <person name="Wang R."/>
            <person name="Lv J."/>
            <person name="Li Y."/>
            <person name="Zhang Z."/>
            <person name="Liu B."/>
            <person name="Lu W."/>
            <person name="Hui Y."/>
            <person name="Liang J."/>
            <person name="Zhou Z."/>
            <person name="Hou R."/>
            <person name="Li X."/>
            <person name="Liu Y."/>
            <person name="Li H."/>
            <person name="Ning X."/>
            <person name="Lin Y."/>
            <person name="Zhao L."/>
            <person name="Xing Q."/>
            <person name="Dou J."/>
            <person name="Li Y."/>
            <person name="Mao J."/>
            <person name="Guo H."/>
            <person name="Dou H."/>
            <person name="Li T."/>
            <person name="Mu C."/>
            <person name="Jiang W."/>
            <person name="Fu Q."/>
            <person name="Fu X."/>
            <person name="Miao Y."/>
            <person name="Liu J."/>
            <person name="Yu Q."/>
            <person name="Li R."/>
            <person name="Liao H."/>
            <person name="Li X."/>
            <person name="Kong Y."/>
            <person name="Jiang Z."/>
            <person name="Chourrout D."/>
            <person name="Li R."/>
            <person name="Bao Z."/>
        </authorList>
    </citation>
    <scope>NUCLEOTIDE SEQUENCE [LARGE SCALE GENOMIC DNA]</scope>
    <source>
        <strain evidence="10 11">PY_sf001</strain>
    </source>
</reference>
<dbReference type="EMBL" id="NEDP02004925">
    <property type="protein sequence ID" value="OWF44089.1"/>
    <property type="molecule type" value="Genomic_DNA"/>
</dbReference>
<keyword evidence="10" id="KW-0675">Receptor</keyword>
<accession>A0A210Q5Y0</accession>